<gene>
    <name evidence="1" type="ORF">NTEN_LOCUS3913</name>
</gene>
<protein>
    <submittedName>
        <fullName evidence="1">Uncharacterized protein</fullName>
    </submittedName>
</protein>
<sequence length="441" mass="51269">MSIFFQDSQKLIGLVSRFPKRLAFQTPFLYIQCLTTRKLRARMLQHRPLYTSILVLMQQDNAQITKFPRGPMHPNKDWLTVFSRMTSGFAMTKRYHRSQKKLLNAKAVNKFIFTLVHEYILIPVALHSELAPHHWPVELALYTPDRIRFPVDFLLLLFYTLAVLGIRSFDCVPERTSSSGRKCKHRFSSRLFHLEAPQLRYYVLAWLFAKFPVSTRRTESLASSFEVEARQIPDSRDTKRPGTSSSPVFKRQFVRVYEQRKFYVSHEAEKRFVRRNHGRLFGPFAVLQQGIPRRRSDKSRTTRRMSSFRILLMKQVGSIRHESLLIPVGSCEKRILLPDTARVAKRFSARKKGFAKGWRLLRRECGIRDSPTECYSSQPTTGKPSGRQLPTSFNGLTFARLKADSGPFRAIVISRKESFSHGPFPNFRCKANTQEMKKASE</sequence>
<dbReference type="AlphaFoldDB" id="A0A6H5G4F5"/>
<dbReference type="Proteomes" id="UP000479000">
    <property type="component" value="Unassembled WGS sequence"/>
</dbReference>
<evidence type="ECO:0000313" key="1">
    <source>
        <dbReference type="EMBL" id="CAA9997619.1"/>
    </source>
</evidence>
<reference evidence="1 2" key="1">
    <citation type="submission" date="2020-02" db="EMBL/GenBank/DDBJ databases">
        <authorList>
            <person name="Ferguson B K."/>
        </authorList>
    </citation>
    <scope>NUCLEOTIDE SEQUENCE [LARGE SCALE GENOMIC DNA]</scope>
</reference>
<dbReference type="EMBL" id="CADCXU010005895">
    <property type="protein sequence ID" value="CAA9997619.1"/>
    <property type="molecule type" value="Genomic_DNA"/>
</dbReference>
<proteinExistence type="predicted"/>
<name>A0A6H5G4F5_9HEMI</name>
<evidence type="ECO:0000313" key="2">
    <source>
        <dbReference type="Proteomes" id="UP000479000"/>
    </source>
</evidence>
<accession>A0A6H5G4F5</accession>
<organism evidence="1 2">
    <name type="scientific">Nesidiocoris tenuis</name>
    <dbReference type="NCBI Taxonomy" id="355587"/>
    <lineage>
        <taxon>Eukaryota</taxon>
        <taxon>Metazoa</taxon>
        <taxon>Ecdysozoa</taxon>
        <taxon>Arthropoda</taxon>
        <taxon>Hexapoda</taxon>
        <taxon>Insecta</taxon>
        <taxon>Pterygota</taxon>
        <taxon>Neoptera</taxon>
        <taxon>Paraneoptera</taxon>
        <taxon>Hemiptera</taxon>
        <taxon>Heteroptera</taxon>
        <taxon>Panheteroptera</taxon>
        <taxon>Cimicomorpha</taxon>
        <taxon>Miridae</taxon>
        <taxon>Dicyphina</taxon>
        <taxon>Nesidiocoris</taxon>
    </lineage>
</organism>
<keyword evidence="2" id="KW-1185">Reference proteome</keyword>